<evidence type="ECO:0000313" key="2">
    <source>
        <dbReference type="Proteomes" id="UP000799421"/>
    </source>
</evidence>
<organism evidence="1 2">
    <name type="scientific">Piedraia hortae CBS 480.64</name>
    <dbReference type="NCBI Taxonomy" id="1314780"/>
    <lineage>
        <taxon>Eukaryota</taxon>
        <taxon>Fungi</taxon>
        <taxon>Dikarya</taxon>
        <taxon>Ascomycota</taxon>
        <taxon>Pezizomycotina</taxon>
        <taxon>Dothideomycetes</taxon>
        <taxon>Dothideomycetidae</taxon>
        <taxon>Capnodiales</taxon>
        <taxon>Piedraiaceae</taxon>
        <taxon>Piedraia</taxon>
    </lineage>
</organism>
<protein>
    <submittedName>
        <fullName evidence="1">Uncharacterized protein</fullName>
    </submittedName>
</protein>
<keyword evidence="2" id="KW-1185">Reference proteome</keyword>
<proteinExistence type="predicted"/>
<evidence type="ECO:0000313" key="1">
    <source>
        <dbReference type="EMBL" id="KAF2861301.1"/>
    </source>
</evidence>
<sequence>MQRCTIPYLKFLYLYRFSRYTFCSPHSPDRSFARIPSSLSVLYVGEYPTPYSALRDLLAQLPTLNYLEVCFEAGDAIKFMEQLIRHDTLPQMVVTSKTHRALFSQFVSQPTWVSVEAFRKIHSNIL</sequence>
<name>A0A6A7C1C0_9PEZI</name>
<dbReference type="Proteomes" id="UP000799421">
    <property type="component" value="Unassembled WGS sequence"/>
</dbReference>
<dbReference type="AlphaFoldDB" id="A0A6A7C1C0"/>
<reference evidence="1" key="1">
    <citation type="journal article" date="2020" name="Stud. Mycol.">
        <title>101 Dothideomycetes genomes: a test case for predicting lifestyles and emergence of pathogens.</title>
        <authorList>
            <person name="Haridas S."/>
            <person name="Albert R."/>
            <person name="Binder M."/>
            <person name="Bloem J."/>
            <person name="Labutti K."/>
            <person name="Salamov A."/>
            <person name="Andreopoulos B."/>
            <person name="Baker S."/>
            <person name="Barry K."/>
            <person name="Bills G."/>
            <person name="Bluhm B."/>
            <person name="Cannon C."/>
            <person name="Castanera R."/>
            <person name="Culley D."/>
            <person name="Daum C."/>
            <person name="Ezra D."/>
            <person name="Gonzalez J."/>
            <person name="Henrissat B."/>
            <person name="Kuo A."/>
            <person name="Liang C."/>
            <person name="Lipzen A."/>
            <person name="Lutzoni F."/>
            <person name="Magnuson J."/>
            <person name="Mondo S."/>
            <person name="Nolan M."/>
            <person name="Ohm R."/>
            <person name="Pangilinan J."/>
            <person name="Park H.-J."/>
            <person name="Ramirez L."/>
            <person name="Alfaro M."/>
            <person name="Sun H."/>
            <person name="Tritt A."/>
            <person name="Yoshinaga Y."/>
            <person name="Zwiers L.-H."/>
            <person name="Turgeon B."/>
            <person name="Goodwin S."/>
            <person name="Spatafora J."/>
            <person name="Crous P."/>
            <person name="Grigoriev I."/>
        </authorList>
    </citation>
    <scope>NUCLEOTIDE SEQUENCE</scope>
    <source>
        <strain evidence="1">CBS 480.64</strain>
    </source>
</reference>
<dbReference type="EMBL" id="MU005973">
    <property type="protein sequence ID" value="KAF2861301.1"/>
    <property type="molecule type" value="Genomic_DNA"/>
</dbReference>
<accession>A0A6A7C1C0</accession>
<gene>
    <name evidence="1" type="ORF">K470DRAFT_40133</name>
</gene>